<organism evidence="1 2">
    <name type="scientific">Dichomitus squalens (strain LYAD-421)</name>
    <name type="common">Western red white-rot fungus</name>
    <dbReference type="NCBI Taxonomy" id="732165"/>
    <lineage>
        <taxon>Eukaryota</taxon>
        <taxon>Fungi</taxon>
        <taxon>Dikarya</taxon>
        <taxon>Basidiomycota</taxon>
        <taxon>Agaricomycotina</taxon>
        <taxon>Agaricomycetes</taxon>
        <taxon>Polyporales</taxon>
        <taxon>Polyporaceae</taxon>
        <taxon>Dichomitus</taxon>
    </lineage>
</organism>
<dbReference type="GeneID" id="18839556"/>
<dbReference type="AlphaFoldDB" id="R7SSM9"/>
<evidence type="ECO:0000313" key="2">
    <source>
        <dbReference type="Proteomes" id="UP000053319"/>
    </source>
</evidence>
<dbReference type="Proteomes" id="UP000053319">
    <property type="component" value="Unassembled WGS sequence"/>
</dbReference>
<accession>R7SSM9</accession>
<dbReference type="EMBL" id="JH719428">
    <property type="protein sequence ID" value="EJF59086.1"/>
    <property type="molecule type" value="Genomic_DNA"/>
</dbReference>
<protein>
    <submittedName>
        <fullName evidence="1">Uncharacterized protein</fullName>
    </submittedName>
</protein>
<evidence type="ECO:0000313" key="1">
    <source>
        <dbReference type="EMBL" id="EJF59086.1"/>
    </source>
</evidence>
<gene>
    <name evidence="1" type="ORF">DICSQDRAFT_172407</name>
</gene>
<proteinExistence type="predicted"/>
<dbReference type="KEGG" id="dsq:DICSQDRAFT_172407"/>
<sequence>MLDALELGMVLADAINSGTSVEGQEAAVAAWEKRTNAANLVAGIVEPTVPVTGMVEYMANPELRRKA</sequence>
<reference evidence="1 2" key="1">
    <citation type="journal article" date="2012" name="Science">
        <title>The Paleozoic origin of enzymatic lignin decomposition reconstructed from 31 fungal genomes.</title>
        <authorList>
            <person name="Floudas D."/>
            <person name="Binder M."/>
            <person name="Riley R."/>
            <person name="Barry K."/>
            <person name="Blanchette R.A."/>
            <person name="Henrissat B."/>
            <person name="Martinez A.T."/>
            <person name="Otillar R."/>
            <person name="Spatafora J.W."/>
            <person name="Yadav J.S."/>
            <person name="Aerts A."/>
            <person name="Benoit I."/>
            <person name="Boyd A."/>
            <person name="Carlson A."/>
            <person name="Copeland A."/>
            <person name="Coutinho P.M."/>
            <person name="de Vries R.P."/>
            <person name="Ferreira P."/>
            <person name="Findley K."/>
            <person name="Foster B."/>
            <person name="Gaskell J."/>
            <person name="Glotzer D."/>
            <person name="Gorecki P."/>
            <person name="Heitman J."/>
            <person name="Hesse C."/>
            <person name="Hori C."/>
            <person name="Igarashi K."/>
            <person name="Jurgens J.A."/>
            <person name="Kallen N."/>
            <person name="Kersten P."/>
            <person name="Kohler A."/>
            <person name="Kuees U."/>
            <person name="Kumar T.K.A."/>
            <person name="Kuo A."/>
            <person name="LaButti K."/>
            <person name="Larrondo L.F."/>
            <person name="Lindquist E."/>
            <person name="Ling A."/>
            <person name="Lombard V."/>
            <person name="Lucas S."/>
            <person name="Lundell T."/>
            <person name="Martin R."/>
            <person name="McLaughlin D.J."/>
            <person name="Morgenstern I."/>
            <person name="Morin E."/>
            <person name="Murat C."/>
            <person name="Nagy L.G."/>
            <person name="Nolan M."/>
            <person name="Ohm R.A."/>
            <person name="Patyshakuliyeva A."/>
            <person name="Rokas A."/>
            <person name="Ruiz-Duenas F.J."/>
            <person name="Sabat G."/>
            <person name="Salamov A."/>
            <person name="Samejima M."/>
            <person name="Schmutz J."/>
            <person name="Slot J.C."/>
            <person name="St John F."/>
            <person name="Stenlid J."/>
            <person name="Sun H."/>
            <person name="Sun S."/>
            <person name="Syed K."/>
            <person name="Tsang A."/>
            <person name="Wiebenga A."/>
            <person name="Young D."/>
            <person name="Pisabarro A."/>
            <person name="Eastwood D.C."/>
            <person name="Martin F."/>
            <person name="Cullen D."/>
            <person name="Grigoriev I.V."/>
            <person name="Hibbett D.S."/>
        </authorList>
    </citation>
    <scope>NUCLEOTIDE SEQUENCE [LARGE SCALE GENOMIC DNA]</scope>
    <source>
        <strain evidence="1 2">LYAD-421 SS1</strain>
    </source>
</reference>
<name>R7SSM9_DICSQ</name>
<dbReference type="HOGENOM" id="CLU_2812306_0_0_1"/>
<dbReference type="RefSeq" id="XP_007368206.1">
    <property type="nucleotide sequence ID" value="XM_007368144.1"/>
</dbReference>